<sequence>MGKAPKRTFKERANPINAVSVQGAVTSVQDKEEVPVLLKKLSSLEVNERVWAAASASNLLASDDHKVRRLLLANNAISLLIERL</sequence>
<name>A0ACC1J2S1_9FUNG</name>
<dbReference type="EMBL" id="JANBPW010004313">
    <property type="protein sequence ID" value="KAJ1935279.1"/>
    <property type="molecule type" value="Genomic_DNA"/>
</dbReference>
<accession>A0ACC1J2S1</accession>
<protein>
    <submittedName>
        <fullName evidence="1">Uncharacterized protein</fullName>
    </submittedName>
</protein>
<evidence type="ECO:0000313" key="2">
    <source>
        <dbReference type="Proteomes" id="UP001150603"/>
    </source>
</evidence>
<dbReference type="Proteomes" id="UP001150603">
    <property type="component" value="Unassembled WGS sequence"/>
</dbReference>
<organism evidence="1 2">
    <name type="scientific">Linderina macrospora</name>
    <dbReference type="NCBI Taxonomy" id="4868"/>
    <lineage>
        <taxon>Eukaryota</taxon>
        <taxon>Fungi</taxon>
        <taxon>Fungi incertae sedis</taxon>
        <taxon>Zoopagomycota</taxon>
        <taxon>Kickxellomycotina</taxon>
        <taxon>Kickxellomycetes</taxon>
        <taxon>Kickxellales</taxon>
        <taxon>Kickxellaceae</taxon>
        <taxon>Linderina</taxon>
    </lineage>
</organism>
<proteinExistence type="predicted"/>
<feature type="non-terminal residue" evidence="1">
    <location>
        <position position="84"/>
    </location>
</feature>
<evidence type="ECO:0000313" key="1">
    <source>
        <dbReference type="EMBL" id="KAJ1935279.1"/>
    </source>
</evidence>
<comment type="caution">
    <text evidence="1">The sequence shown here is derived from an EMBL/GenBank/DDBJ whole genome shotgun (WGS) entry which is preliminary data.</text>
</comment>
<keyword evidence="2" id="KW-1185">Reference proteome</keyword>
<gene>
    <name evidence="1" type="ORF">FBU59_005439</name>
</gene>
<reference evidence="1" key="1">
    <citation type="submission" date="2022-07" db="EMBL/GenBank/DDBJ databases">
        <title>Phylogenomic reconstructions and comparative analyses of Kickxellomycotina fungi.</title>
        <authorList>
            <person name="Reynolds N.K."/>
            <person name="Stajich J.E."/>
            <person name="Barry K."/>
            <person name="Grigoriev I.V."/>
            <person name="Crous P."/>
            <person name="Smith M.E."/>
        </authorList>
    </citation>
    <scope>NUCLEOTIDE SEQUENCE</scope>
    <source>
        <strain evidence="1">NRRL 5244</strain>
    </source>
</reference>